<dbReference type="VEuPathDB" id="AmoebaDB:EIN_252450"/>
<dbReference type="EC" id="3.6.4.13" evidence="1"/>
<dbReference type="SMART" id="SM00490">
    <property type="entry name" value="HELICc"/>
    <property type="match status" value="1"/>
</dbReference>
<dbReference type="GO" id="GO:0005524">
    <property type="term" value="F:ATP binding"/>
    <property type="evidence" value="ECO:0007669"/>
    <property type="project" value="UniProtKB-KW"/>
</dbReference>
<keyword evidence="4 10" id="KW-0347">Helicase</keyword>
<evidence type="ECO:0000256" key="3">
    <source>
        <dbReference type="ARBA" id="ARBA00022801"/>
    </source>
</evidence>
<name>S0AZF2_ENTIV</name>
<dbReference type="Gene3D" id="3.40.50.300">
    <property type="entry name" value="P-loop containing nucleotide triphosphate hydrolases"/>
    <property type="match status" value="2"/>
</dbReference>
<evidence type="ECO:0000256" key="6">
    <source>
        <dbReference type="PROSITE-ProRule" id="PRU00552"/>
    </source>
</evidence>
<dbReference type="GO" id="GO:0016787">
    <property type="term" value="F:hydrolase activity"/>
    <property type="evidence" value="ECO:0007669"/>
    <property type="project" value="UniProtKB-KW"/>
</dbReference>
<evidence type="ECO:0000259" key="9">
    <source>
        <dbReference type="PROSITE" id="PS51195"/>
    </source>
</evidence>
<dbReference type="Pfam" id="PF00271">
    <property type="entry name" value="Helicase_C"/>
    <property type="match status" value="1"/>
</dbReference>
<dbReference type="InterPro" id="IPR014001">
    <property type="entry name" value="Helicase_ATP-bd"/>
</dbReference>
<dbReference type="AlphaFoldDB" id="S0AZF2"/>
<feature type="domain" description="Helicase ATP-binding" evidence="7">
    <location>
        <begin position="64"/>
        <end position="242"/>
    </location>
</feature>
<dbReference type="Pfam" id="PF00270">
    <property type="entry name" value="DEAD"/>
    <property type="match status" value="1"/>
</dbReference>
<sequence>MADMTIDIPSYTPMETASIKVETTNKDNYVGIIPFQEMGLKKEIMQAITDCGFEHPSEVQSQVIPKALIRQDILCQAKSGMGKTAVFVITILNQGLFIGKKGVSTLVICHTHELAKQVQKEFDRMKKRLETAIEKEINTASYIGGTPEADDAEDLKNRSPSIVIGTPGRLLGLFNKGVLDLSQLDTFVIDECDKVLSSNSQIDVTTLFMKSNKTKQTMMFSATISEPNKVICRKYLRNPLEVFIDDGEKLFLHGLKLYYKKLDDKQKVAKLTDILDYIDFNQCMIFVDGKERCKVVIGTLKKGEYPCGVLYGKMEEELREKEFERFRKGESRILVATDLCGRGIDIERVNLVVNFDMPEDSDQFLHRVGRAGRFGTKGLAVSFVDSEDDQKIMDEVQNRFSLKMPELPDDIKEIPSNYYK</sequence>
<protein>
    <recommendedName>
        <fullName evidence="1">RNA helicase</fullName>
        <ecNumber evidence="1">3.6.4.13</ecNumber>
    </recommendedName>
</protein>
<feature type="short sequence motif" description="Q motif" evidence="6">
    <location>
        <begin position="33"/>
        <end position="61"/>
    </location>
</feature>
<dbReference type="EMBL" id="AK422372">
    <property type="protein sequence ID" value="BAN40855.1"/>
    <property type="molecule type" value="mRNA"/>
</dbReference>
<dbReference type="InterPro" id="IPR014014">
    <property type="entry name" value="RNA_helicase_DEAD_Q_motif"/>
</dbReference>
<dbReference type="PROSITE" id="PS51192">
    <property type="entry name" value="HELICASE_ATP_BIND_1"/>
    <property type="match status" value="1"/>
</dbReference>
<dbReference type="GO" id="GO:0003724">
    <property type="term" value="F:RNA helicase activity"/>
    <property type="evidence" value="ECO:0007669"/>
    <property type="project" value="UniProtKB-EC"/>
</dbReference>
<evidence type="ECO:0000256" key="2">
    <source>
        <dbReference type="ARBA" id="ARBA00022741"/>
    </source>
</evidence>
<keyword evidence="2" id="KW-0547">Nucleotide-binding</keyword>
<evidence type="ECO:0000259" key="7">
    <source>
        <dbReference type="PROSITE" id="PS51192"/>
    </source>
</evidence>
<dbReference type="PROSITE" id="PS51195">
    <property type="entry name" value="Q_MOTIF"/>
    <property type="match status" value="1"/>
</dbReference>
<feature type="domain" description="DEAD-box RNA helicase Q" evidence="9">
    <location>
        <begin position="33"/>
        <end position="61"/>
    </location>
</feature>
<evidence type="ECO:0000256" key="4">
    <source>
        <dbReference type="ARBA" id="ARBA00022806"/>
    </source>
</evidence>
<dbReference type="SMART" id="SM00487">
    <property type="entry name" value="DEXDc"/>
    <property type="match status" value="1"/>
</dbReference>
<dbReference type="GO" id="GO:0003676">
    <property type="term" value="F:nucleic acid binding"/>
    <property type="evidence" value="ECO:0007669"/>
    <property type="project" value="InterPro"/>
</dbReference>
<dbReference type="CDD" id="cd18787">
    <property type="entry name" value="SF2_C_DEAD"/>
    <property type="match status" value="1"/>
</dbReference>
<keyword evidence="3" id="KW-0378">Hydrolase</keyword>
<accession>S0AZF2</accession>
<dbReference type="InterPro" id="IPR001650">
    <property type="entry name" value="Helicase_C-like"/>
</dbReference>
<dbReference type="SUPFAM" id="SSF52540">
    <property type="entry name" value="P-loop containing nucleoside triphosphate hydrolases"/>
    <property type="match status" value="1"/>
</dbReference>
<dbReference type="InterPro" id="IPR011545">
    <property type="entry name" value="DEAD/DEAH_box_helicase_dom"/>
</dbReference>
<dbReference type="PANTHER" id="PTHR47958">
    <property type="entry name" value="ATP-DEPENDENT RNA HELICASE DBP3"/>
    <property type="match status" value="1"/>
</dbReference>
<evidence type="ECO:0000259" key="8">
    <source>
        <dbReference type="PROSITE" id="PS51194"/>
    </source>
</evidence>
<organism evidence="10">
    <name type="scientific">Entamoeba invadens</name>
    <dbReference type="NCBI Taxonomy" id="33085"/>
    <lineage>
        <taxon>Eukaryota</taxon>
        <taxon>Amoebozoa</taxon>
        <taxon>Evosea</taxon>
        <taxon>Archamoebae</taxon>
        <taxon>Mastigamoebida</taxon>
        <taxon>Entamoebidae</taxon>
        <taxon>Entamoeba</taxon>
    </lineage>
</organism>
<dbReference type="InterPro" id="IPR027417">
    <property type="entry name" value="P-loop_NTPase"/>
</dbReference>
<evidence type="ECO:0000256" key="5">
    <source>
        <dbReference type="ARBA" id="ARBA00022840"/>
    </source>
</evidence>
<feature type="domain" description="Helicase C-terminal" evidence="8">
    <location>
        <begin position="270"/>
        <end position="415"/>
    </location>
</feature>
<evidence type="ECO:0000313" key="10">
    <source>
        <dbReference type="EMBL" id="BAN40855.1"/>
    </source>
</evidence>
<proteinExistence type="evidence at transcript level"/>
<evidence type="ECO:0000256" key="1">
    <source>
        <dbReference type="ARBA" id="ARBA00012552"/>
    </source>
</evidence>
<keyword evidence="5" id="KW-0067">ATP-binding</keyword>
<dbReference type="PROSITE" id="PS51194">
    <property type="entry name" value="HELICASE_CTER"/>
    <property type="match status" value="1"/>
</dbReference>
<reference evidence="10" key="1">
    <citation type="submission" date="2012-06" db="EMBL/GenBank/DDBJ databases">
        <title>Short 5' UTR of Entamoeba genes.</title>
        <authorList>
            <person name="Hiranuka K."/>
            <person name="Kumagai M."/>
            <person name="Wakaguri H."/>
            <person name="Suzuki Y."/>
            <person name="Sugano S."/>
            <person name="Watanabe J."/>
            <person name="Makioka A."/>
        </authorList>
    </citation>
    <scope>NUCLEOTIDE SEQUENCE</scope>
    <source>
        <strain evidence="10">IP1</strain>
    </source>
</reference>